<proteinExistence type="predicted"/>
<evidence type="ECO:0000313" key="4">
    <source>
        <dbReference type="EMBL" id="BAF55379.1"/>
    </source>
</evidence>
<sequence length="498" mass="54059">MFNNRIRTAALAGAIAISTAASGVAIPAFAQETGTYNNTGGFNDADGSTIQPVGPVNHTEAELLAATDATGAYLSDFQTGNLEGIIGDLIAASENGFDPSEEAAFEAFKAARELATQQLAFSAETITKTRESVNYALKVDQEATEAFYAYRNALRGAAESINPLIAAANAENRTDGNEIEIYDALFTSINISDDVSTLVLGYRELKDLQAEVEDDLEWLGQFDIDAEDENYVQRYHIDKVEALKAAIDASLEAIEPLRADSNEKNRIAQKSDVLVRQLFLERATAQRDTLRVIEAIFSTATRYVELYENDEDVNVEGQTLREHYKNLFPTLFFAAFGNIQILNEADDAVNAGYLVWDTDLATNDEDAAYAQEKFEFAALTYAKVFANGNWQEKVKYVQNLDSAARQEAADREAARLADEAYRAEQLRIAQEAADAQKAIADALAKEADNDNNTGGDNSSDDKGTGSSDIGSWGPFAAIAAIIAAIAAIFPFLSGIVKF</sequence>
<feature type="region of interest" description="Disordered" evidence="1">
    <location>
        <begin position="445"/>
        <end position="466"/>
    </location>
</feature>
<feature type="chain" id="PRO_5044505895" description="PS2" evidence="3">
    <location>
        <begin position="31"/>
        <end position="498"/>
    </location>
</feature>
<accession>A0AB72VDK8</accession>
<feature type="transmembrane region" description="Helical" evidence="2">
    <location>
        <begin position="472"/>
        <end position="492"/>
    </location>
</feature>
<evidence type="ECO:0000256" key="1">
    <source>
        <dbReference type="SAM" id="MobiDB-lite"/>
    </source>
</evidence>
<gene>
    <name evidence="4" type="ordered locus">cgR_2373</name>
</gene>
<protein>
    <recommendedName>
        <fullName evidence="5">PS2</fullName>
    </recommendedName>
</protein>
<keyword evidence="2" id="KW-0812">Transmembrane</keyword>
<feature type="signal peptide" evidence="3">
    <location>
        <begin position="1"/>
        <end position="30"/>
    </location>
</feature>
<organism evidence="4">
    <name type="scientific">Corynebacterium glutamicum (strain R)</name>
    <dbReference type="NCBI Taxonomy" id="340322"/>
    <lineage>
        <taxon>Bacteria</taxon>
        <taxon>Bacillati</taxon>
        <taxon>Actinomycetota</taxon>
        <taxon>Actinomycetes</taxon>
        <taxon>Mycobacteriales</taxon>
        <taxon>Corynebacteriaceae</taxon>
        <taxon>Corynebacterium</taxon>
    </lineage>
</organism>
<keyword evidence="3" id="KW-0732">Signal</keyword>
<dbReference type="NCBIfam" id="NF038023">
    <property type="entry name" value="S_layer_PS2"/>
    <property type="match status" value="1"/>
</dbReference>
<keyword evidence="2" id="KW-1133">Transmembrane helix</keyword>
<name>A0AB72VDK8_CORGB</name>
<evidence type="ECO:0008006" key="5">
    <source>
        <dbReference type="Google" id="ProtNLM"/>
    </source>
</evidence>
<reference evidence="4" key="1">
    <citation type="journal article" date="2007" name="Microbiology">
        <title>Comparative analysis of the Corynebacterium glutamicum group and complete genome sequence of strain R.</title>
        <authorList>
            <person name="Yukawa H."/>
            <person name="Omumasaba C.A."/>
            <person name="Nonaka H."/>
            <person name="Kos P."/>
            <person name="Okai N."/>
            <person name="Suzuki N."/>
            <person name="Suda M."/>
            <person name="Tsuge Y."/>
            <person name="Watanabe J."/>
            <person name="Ikeda Y."/>
            <person name="Vertes A.A."/>
            <person name="Inui M."/>
        </authorList>
    </citation>
    <scope>NUCLEOTIDE SEQUENCE</scope>
    <source>
        <strain evidence="4">R</strain>
    </source>
</reference>
<dbReference type="RefSeq" id="WP_011897764.1">
    <property type="nucleotide sequence ID" value="NC_009342.1"/>
</dbReference>
<dbReference type="AlphaFoldDB" id="A0AB72VDK8"/>
<evidence type="ECO:0000256" key="2">
    <source>
        <dbReference type="SAM" id="Phobius"/>
    </source>
</evidence>
<dbReference type="Proteomes" id="UP000006698">
    <property type="component" value="Chromosome"/>
</dbReference>
<evidence type="ECO:0000256" key="3">
    <source>
        <dbReference type="SAM" id="SignalP"/>
    </source>
</evidence>
<dbReference type="KEGG" id="cgt:cgR_2373"/>
<keyword evidence="2" id="KW-0472">Membrane</keyword>
<dbReference type="EMBL" id="AP009044">
    <property type="protein sequence ID" value="BAF55379.1"/>
    <property type="molecule type" value="Genomic_DNA"/>
</dbReference>